<reference evidence="2" key="1">
    <citation type="submission" date="2025-08" db="UniProtKB">
        <authorList>
            <consortium name="Ensembl"/>
        </authorList>
    </citation>
    <scope>IDENTIFICATION</scope>
</reference>
<comment type="similarity">
    <text evidence="1">Belongs to the protein disulfide isomerase family.</text>
</comment>
<dbReference type="Ensembl" id="ENSSPUT00000006738.1">
    <property type="protein sequence ID" value="ENSSPUP00000006328.1"/>
    <property type="gene ID" value="ENSSPUG00000004877.1"/>
</dbReference>
<dbReference type="GO" id="GO:0034976">
    <property type="term" value="P:response to endoplasmic reticulum stress"/>
    <property type="evidence" value="ECO:0007669"/>
    <property type="project" value="TreeGrafter"/>
</dbReference>
<dbReference type="GO" id="GO:0005783">
    <property type="term" value="C:endoplasmic reticulum"/>
    <property type="evidence" value="ECO:0007669"/>
    <property type="project" value="TreeGrafter"/>
</dbReference>
<evidence type="ECO:0000313" key="2">
    <source>
        <dbReference type="Ensembl" id="ENSSPUP00000006328.1"/>
    </source>
</evidence>
<dbReference type="AlphaFoldDB" id="A0A8D0GJY4"/>
<dbReference type="Gene3D" id="3.40.30.10">
    <property type="entry name" value="Glutaredoxin"/>
    <property type="match status" value="2"/>
</dbReference>
<proteinExistence type="inferred from homology"/>
<dbReference type="GeneTree" id="ENSGT00930000151058"/>
<evidence type="ECO:0000256" key="1">
    <source>
        <dbReference type="ARBA" id="ARBA00006347"/>
    </source>
</evidence>
<evidence type="ECO:0000313" key="3">
    <source>
        <dbReference type="Proteomes" id="UP000694392"/>
    </source>
</evidence>
<dbReference type="GO" id="GO:0006457">
    <property type="term" value="P:protein folding"/>
    <property type="evidence" value="ECO:0007669"/>
    <property type="project" value="TreeGrafter"/>
</dbReference>
<dbReference type="OMA" id="EESHGYK"/>
<name>A0A8D0GJY4_SPHPU</name>
<organism evidence="2 3">
    <name type="scientific">Sphenodon punctatus</name>
    <name type="common">Tuatara</name>
    <name type="synonym">Hatteria punctata</name>
    <dbReference type="NCBI Taxonomy" id="8508"/>
    <lineage>
        <taxon>Eukaryota</taxon>
        <taxon>Metazoa</taxon>
        <taxon>Chordata</taxon>
        <taxon>Craniata</taxon>
        <taxon>Vertebrata</taxon>
        <taxon>Euteleostomi</taxon>
        <taxon>Lepidosauria</taxon>
        <taxon>Sphenodontia</taxon>
        <taxon>Sphenodontidae</taxon>
        <taxon>Sphenodon</taxon>
    </lineage>
</organism>
<dbReference type="Proteomes" id="UP000694392">
    <property type="component" value="Unplaced"/>
</dbReference>
<reference evidence="2" key="2">
    <citation type="submission" date="2025-09" db="UniProtKB">
        <authorList>
            <consortium name="Ensembl"/>
        </authorList>
    </citation>
    <scope>IDENTIFICATION</scope>
</reference>
<gene>
    <name evidence="2" type="primary">ERP27</name>
</gene>
<keyword evidence="3" id="KW-1185">Reference proteome</keyword>
<dbReference type="Pfam" id="PF13848">
    <property type="entry name" value="Thioredoxin_6"/>
    <property type="match status" value="1"/>
</dbReference>
<dbReference type="PANTHER" id="PTHR18929">
    <property type="entry name" value="PROTEIN DISULFIDE ISOMERASE"/>
    <property type="match status" value="1"/>
</dbReference>
<sequence length="237" mass="27618">MFQLPRQRHPDATDVPKIAPKNFVYNEEVSFLPFSSNSQTELEKPEVLEFQTLVQTMQDVPFGLSTDLEVLSHYNITTSTISLFRMVDNQRIDLEIKDDNKIDDTKMGRFIRIHELHMVTEYNSVTAIGLFNSTVKIHLLLFTDKTSLQHDERMIKYRQVAEIFRGKILFILVDSRVKDNERVMSFFHLKKSQLPALAIYHVPDEDQDVLPLGEVSLEHVQDFCNSFLQKKQMVSLQ</sequence>
<dbReference type="CDD" id="cd02982">
    <property type="entry name" value="PDI_b'_family"/>
    <property type="match status" value="1"/>
</dbReference>
<dbReference type="SUPFAM" id="SSF52833">
    <property type="entry name" value="Thioredoxin-like"/>
    <property type="match status" value="1"/>
</dbReference>
<protein>
    <submittedName>
        <fullName evidence="2">Endoplasmic reticulum protein 27</fullName>
    </submittedName>
</protein>
<dbReference type="InterPro" id="IPR036249">
    <property type="entry name" value="Thioredoxin-like_sf"/>
</dbReference>
<accession>A0A8D0GJY4</accession>
<dbReference type="PANTHER" id="PTHR18929:SF193">
    <property type="entry name" value="ENDOPLASMIC RETICULUM RESIDENT PROTEIN 27"/>
    <property type="match status" value="1"/>
</dbReference>